<feature type="domain" description="CCT" evidence="11">
    <location>
        <begin position="341"/>
        <end position="383"/>
    </location>
</feature>
<evidence type="ECO:0000256" key="2">
    <source>
        <dbReference type="ARBA" id="ARBA00010024"/>
    </source>
</evidence>
<dbReference type="Proteomes" id="UP000594263">
    <property type="component" value="Unplaced"/>
</dbReference>
<evidence type="ECO:0000313" key="13">
    <source>
        <dbReference type="Proteomes" id="UP000594263"/>
    </source>
</evidence>
<reference evidence="12" key="1">
    <citation type="submission" date="2021-01" db="UniProtKB">
        <authorList>
            <consortium name="EnsemblPlants"/>
        </authorList>
    </citation>
    <scope>IDENTIFICATION</scope>
</reference>
<evidence type="ECO:0000256" key="5">
    <source>
        <dbReference type="ARBA" id="ARBA00022833"/>
    </source>
</evidence>
<keyword evidence="4 7" id="KW-0863">Zinc-finger</keyword>
<evidence type="ECO:0000256" key="8">
    <source>
        <dbReference type="PROSITE-ProRule" id="PRU00357"/>
    </source>
</evidence>
<sequence>MLSECQKASAIGARTARACDGCMLRRARWFCASDDAFLCHACDVSVHSANQLAGRHQRVRISTASLGDGVADWDRKVTRRARTPRNGLKGKLELKEASSLIVPEIGVEEEQSCENEDLMVFQVPVFDADCGFWNEDESTSAEELHRLLEFVPDDIQYTAGHEGLSGVDSSCDNELLDSKESKKMDVVGFENNERNYSRVKMEGGDDEIEAVLAFQFDSELMNSDSRESLLDWDFGFESDEMMVKGEEVVKMIAEQSGGEEAVPFGKGMLLLKLNCEQVMSAWDDQGCPWMDGTPPEFDPIGDGWPKFPGVRDANAGPGNTNPDDENGGSSAGGGRVVSEERVARVTRYREKRRSRLFSKKIRYEVRKLNAEKRPRMKGRFVKRVQSYVGPQIASLK</sequence>
<evidence type="ECO:0000256" key="6">
    <source>
        <dbReference type="ARBA" id="ARBA00023242"/>
    </source>
</evidence>
<dbReference type="InterPro" id="IPR052453">
    <property type="entry name" value="CONSTANS-like_ZF"/>
</dbReference>
<evidence type="ECO:0000259" key="11">
    <source>
        <dbReference type="PROSITE" id="PS51017"/>
    </source>
</evidence>
<proteinExistence type="inferred from homology"/>
<dbReference type="CDD" id="cd19821">
    <property type="entry name" value="Bbox1_BBX-like"/>
    <property type="match status" value="1"/>
</dbReference>
<keyword evidence="6 8" id="KW-0539">Nucleus</keyword>
<dbReference type="AlphaFoldDB" id="A0A7N0V0T2"/>
<feature type="region of interest" description="Disordered" evidence="9">
    <location>
        <begin position="309"/>
        <end position="341"/>
    </location>
</feature>
<dbReference type="PANTHER" id="PTHR31874">
    <property type="entry name" value="CCT MOTIF FAMILY PROTEIN, EXPRESSED"/>
    <property type="match status" value="1"/>
</dbReference>
<dbReference type="InterPro" id="IPR010402">
    <property type="entry name" value="CCT_domain"/>
</dbReference>
<dbReference type="GO" id="GO:0008270">
    <property type="term" value="F:zinc ion binding"/>
    <property type="evidence" value="ECO:0007669"/>
    <property type="project" value="UniProtKB-KW"/>
</dbReference>
<evidence type="ECO:0000256" key="4">
    <source>
        <dbReference type="ARBA" id="ARBA00022771"/>
    </source>
</evidence>
<keyword evidence="5" id="KW-0862">Zinc</keyword>
<name>A0A7N0V0T2_KALFE</name>
<dbReference type="GO" id="GO:0006355">
    <property type="term" value="P:regulation of DNA-templated transcription"/>
    <property type="evidence" value="ECO:0007669"/>
    <property type="project" value="TreeGrafter"/>
</dbReference>
<dbReference type="PROSITE" id="PS51017">
    <property type="entry name" value="CCT"/>
    <property type="match status" value="1"/>
</dbReference>
<evidence type="ECO:0000256" key="1">
    <source>
        <dbReference type="ARBA" id="ARBA00004123"/>
    </source>
</evidence>
<dbReference type="EnsemblPlants" id="Kaladp0095s0743.1.v1.1">
    <property type="protein sequence ID" value="Kaladp0095s0743.1.v1.1"/>
    <property type="gene ID" value="Kaladp0095s0743.v1.1"/>
</dbReference>
<evidence type="ECO:0000259" key="10">
    <source>
        <dbReference type="PROSITE" id="PS50119"/>
    </source>
</evidence>
<comment type="similarity">
    <text evidence="2">Belongs to the CONSTANS family.</text>
</comment>
<feature type="domain" description="B box-type" evidence="10">
    <location>
        <begin position="14"/>
        <end position="61"/>
    </location>
</feature>
<dbReference type="Pfam" id="PF00643">
    <property type="entry name" value="zf-B_box"/>
    <property type="match status" value="1"/>
</dbReference>
<comment type="subcellular location">
    <subcellularLocation>
        <location evidence="1 8">Nucleus</location>
    </subcellularLocation>
</comment>
<accession>A0A7N0V0T2</accession>
<dbReference type="Pfam" id="PF06203">
    <property type="entry name" value="CCT"/>
    <property type="match status" value="1"/>
</dbReference>
<keyword evidence="13" id="KW-1185">Reference proteome</keyword>
<dbReference type="Gramene" id="Kaladp0095s0743.1.v1.1">
    <property type="protein sequence ID" value="Kaladp0095s0743.1.v1.1"/>
    <property type="gene ID" value="Kaladp0095s0743.v1.1"/>
</dbReference>
<dbReference type="PROSITE" id="PS50119">
    <property type="entry name" value="ZF_BBOX"/>
    <property type="match status" value="1"/>
</dbReference>
<keyword evidence="3" id="KW-0479">Metal-binding</keyword>
<dbReference type="InterPro" id="IPR049808">
    <property type="entry name" value="CONSTANS-like_Bbox1"/>
</dbReference>
<dbReference type="SMART" id="SM00336">
    <property type="entry name" value="BBOX"/>
    <property type="match status" value="1"/>
</dbReference>
<evidence type="ECO:0000256" key="3">
    <source>
        <dbReference type="ARBA" id="ARBA00022723"/>
    </source>
</evidence>
<dbReference type="InterPro" id="IPR000315">
    <property type="entry name" value="Znf_B-box"/>
</dbReference>
<evidence type="ECO:0000313" key="12">
    <source>
        <dbReference type="EnsemblPlants" id="Kaladp0095s0743.1.v1.1"/>
    </source>
</evidence>
<evidence type="ECO:0000256" key="7">
    <source>
        <dbReference type="PROSITE-ProRule" id="PRU00024"/>
    </source>
</evidence>
<dbReference type="GO" id="GO:0005634">
    <property type="term" value="C:nucleus"/>
    <property type="evidence" value="ECO:0007669"/>
    <property type="project" value="UniProtKB-SubCell"/>
</dbReference>
<protein>
    <submittedName>
        <fullName evidence="12">Uncharacterized protein</fullName>
    </submittedName>
</protein>
<evidence type="ECO:0000256" key="9">
    <source>
        <dbReference type="SAM" id="MobiDB-lite"/>
    </source>
</evidence>
<dbReference type="OMA" id="DPHESWS"/>
<organism evidence="12 13">
    <name type="scientific">Kalanchoe fedtschenkoi</name>
    <name type="common">Lavender scallops</name>
    <name type="synonym">South American air plant</name>
    <dbReference type="NCBI Taxonomy" id="63787"/>
    <lineage>
        <taxon>Eukaryota</taxon>
        <taxon>Viridiplantae</taxon>
        <taxon>Streptophyta</taxon>
        <taxon>Embryophyta</taxon>
        <taxon>Tracheophyta</taxon>
        <taxon>Spermatophyta</taxon>
        <taxon>Magnoliopsida</taxon>
        <taxon>eudicotyledons</taxon>
        <taxon>Gunneridae</taxon>
        <taxon>Pentapetalae</taxon>
        <taxon>Saxifragales</taxon>
        <taxon>Crassulaceae</taxon>
        <taxon>Kalanchoe</taxon>
    </lineage>
</organism>
<dbReference type="PANTHER" id="PTHR31874:SF55">
    <property type="entry name" value="ZINC FINGER PROTEIN CONSTANS-LIKE 7"/>
    <property type="match status" value="1"/>
</dbReference>